<evidence type="ECO:0000256" key="1">
    <source>
        <dbReference type="ARBA" id="ARBA00022729"/>
    </source>
</evidence>
<organism evidence="2 3">
    <name type="scientific">Aspergillus keveii</name>
    <dbReference type="NCBI Taxonomy" id="714993"/>
    <lineage>
        <taxon>Eukaryota</taxon>
        <taxon>Fungi</taxon>
        <taxon>Dikarya</taxon>
        <taxon>Ascomycota</taxon>
        <taxon>Pezizomycotina</taxon>
        <taxon>Eurotiomycetes</taxon>
        <taxon>Eurotiomycetidae</taxon>
        <taxon>Eurotiales</taxon>
        <taxon>Aspergillaceae</taxon>
        <taxon>Aspergillus</taxon>
        <taxon>Aspergillus subgen. Nidulantes</taxon>
    </lineage>
</organism>
<gene>
    <name evidence="2" type="ORF">BJX66DRAFT_345814</name>
</gene>
<keyword evidence="3" id="KW-1185">Reference proteome</keyword>
<evidence type="ECO:0008006" key="4">
    <source>
        <dbReference type="Google" id="ProtNLM"/>
    </source>
</evidence>
<evidence type="ECO:0000313" key="2">
    <source>
        <dbReference type="EMBL" id="KAL2782461.1"/>
    </source>
</evidence>
<keyword evidence="1" id="KW-0732">Signal</keyword>
<protein>
    <recommendedName>
        <fullName evidence="4">FG-GAP repeat protein</fullName>
    </recommendedName>
</protein>
<sequence>MGDGRFDKIGDTNVADDCIHAGVNFIDINADGLDDFVCIAKDGTAYASINQGDGSGTRPPSFRQIGKIKDSEGYPQSRVRLADVDGDGRADYCVLEDNGDTRCWRNGWIDDIPEYWQPLGKRFTGKGMGDINGVRFEDVNGDGRDDWLWLDEVGQTTMYSNARSCQKGQEGNGLNIVWRPGYAKGRSSGPTHHGMGGYASDDDEDFGLLGKQDYVFMEHVEEEENQHRFNMRVWKNTGAGGTKIKADGNRYCNMLGHDNGMMDYVWILLKGDMHLYTNQGKTTVENDGPNFWGPNYKIFDPMSEIGRDLDRRDLHLADWDGDGVCDIIWTDPSNQNRVQLWRNRYKQDGQFNWEHDPNPAPQLYCPETRGLGFFDRPVHFADISGNRGWEYLDQIKFAEGKDRANLQWADVNGDRMADLIHTNKFNGDGTVWLNKGRKDIGGSRWHWDTQGVRFQGAQARILHLLP</sequence>
<dbReference type="InterPro" id="IPR028994">
    <property type="entry name" value="Integrin_alpha_N"/>
</dbReference>
<dbReference type="Proteomes" id="UP001610563">
    <property type="component" value="Unassembled WGS sequence"/>
</dbReference>
<name>A0ABR4FGV4_9EURO</name>
<evidence type="ECO:0000313" key="3">
    <source>
        <dbReference type="Proteomes" id="UP001610563"/>
    </source>
</evidence>
<dbReference type="Pfam" id="PF13517">
    <property type="entry name" value="FG-GAP_3"/>
    <property type="match status" value="1"/>
</dbReference>
<accession>A0ABR4FGV4</accession>
<dbReference type="EMBL" id="JBFTWV010000426">
    <property type="protein sequence ID" value="KAL2782461.1"/>
    <property type="molecule type" value="Genomic_DNA"/>
</dbReference>
<reference evidence="2 3" key="1">
    <citation type="submission" date="2024-07" db="EMBL/GenBank/DDBJ databases">
        <title>Section-level genome sequencing and comparative genomics of Aspergillus sections Usti and Cavernicolus.</title>
        <authorList>
            <consortium name="Lawrence Berkeley National Laboratory"/>
            <person name="Nybo J.L."/>
            <person name="Vesth T.C."/>
            <person name="Theobald S."/>
            <person name="Frisvad J.C."/>
            <person name="Larsen T.O."/>
            <person name="Kjaerboelling I."/>
            <person name="Rothschild-Mancinelli K."/>
            <person name="Lyhne E.K."/>
            <person name="Kogle M.E."/>
            <person name="Barry K."/>
            <person name="Clum A."/>
            <person name="Na H."/>
            <person name="Ledsgaard L."/>
            <person name="Lin J."/>
            <person name="Lipzen A."/>
            <person name="Kuo A."/>
            <person name="Riley R."/>
            <person name="Mondo S."/>
            <person name="Labutti K."/>
            <person name="Haridas S."/>
            <person name="Pangalinan J."/>
            <person name="Salamov A.A."/>
            <person name="Simmons B.A."/>
            <person name="Magnuson J.K."/>
            <person name="Chen J."/>
            <person name="Drula E."/>
            <person name="Henrissat B."/>
            <person name="Wiebenga A."/>
            <person name="Lubbers R.J."/>
            <person name="Gomes A.C."/>
            <person name="Makela M.R."/>
            <person name="Stajich J."/>
            <person name="Grigoriev I.V."/>
            <person name="Mortensen U.H."/>
            <person name="De Vries R.P."/>
            <person name="Baker S.E."/>
            <person name="Andersen M.R."/>
        </authorList>
    </citation>
    <scope>NUCLEOTIDE SEQUENCE [LARGE SCALE GENOMIC DNA]</scope>
    <source>
        <strain evidence="2 3">CBS 209.92</strain>
    </source>
</reference>
<dbReference type="SUPFAM" id="SSF69318">
    <property type="entry name" value="Integrin alpha N-terminal domain"/>
    <property type="match status" value="1"/>
</dbReference>
<proteinExistence type="predicted"/>
<comment type="caution">
    <text evidence="2">The sequence shown here is derived from an EMBL/GenBank/DDBJ whole genome shotgun (WGS) entry which is preliminary data.</text>
</comment>
<dbReference type="InterPro" id="IPR013517">
    <property type="entry name" value="FG-GAP"/>
</dbReference>
<dbReference type="PANTHER" id="PTHR46580">
    <property type="entry name" value="SENSOR KINASE-RELATED"/>
    <property type="match status" value="1"/>
</dbReference>